<organism evidence="1 2">
    <name type="scientific">Streptomyces griseoloalbus</name>
    <dbReference type="NCBI Taxonomy" id="67303"/>
    <lineage>
        <taxon>Bacteria</taxon>
        <taxon>Bacillati</taxon>
        <taxon>Actinomycetota</taxon>
        <taxon>Actinomycetes</taxon>
        <taxon>Kitasatosporales</taxon>
        <taxon>Streptomycetaceae</taxon>
        <taxon>Streptomyces</taxon>
    </lineage>
</organism>
<name>A0ABV3ED86_9ACTN</name>
<protein>
    <recommendedName>
        <fullName evidence="3">NACHT domain-containing protein</fullName>
    </recommendedName>
</protein>
<dbReference type="InterPro" id="IPR027417">
    <property type="entry name" value="P-loop_NTPase"/>
</dbReference>
<dbReference type="Gene3D" id="3.40.50.300">
    <property type="entry name" value="P-loop containing nucleotide triphosphate hydrolases"/>
    <property type="match status" value="1"/>
</dbReference>
<dbReference type="EMBL" id="JBEZLS010000027">
    <property type="protein sequence ID" value="MEU9355108.1"/>
    <property type="molecule type" value="Genomic_DNA"/>
</dbReference>
<evidence type="ECO:0000313" key="2">
    <source>
        <dbReference type="Proteomes" id="UP001551582"/>
    </source>
</evidence>
<evidence type="ECO:0008006" key="3">
    <source>
        <dbReference type="Google" id="ProtNLM"/>
    </source>
</evidence>
<accession>A0ABV3ED86</accession>
<dbReference type="Proteomes" id="UP001551582">
    <property type="component" value="Unassembled WGS sequence"/>
</dbReference>
<dbReference type="RefSeq" id="WP_359987566.1">
    <property type="nucleotide sequence ID" value="NZ_JBEZLS010000027.1"/>
</dbReference>
<reference evidence="1 2" key="1">
    <citation type="submission" date="2024-06" db="EMBL/GenBank/DDBJ databases">
        <title>The Natural Products Discovery Center: Release of the First 8490 Sequenced Strains for Exploring Actinobacteria Biosynthetic Diversity.</title>
        <authorList>
            <person name="Kalkreuter E."/>
            <person name="Kautsar S.A."/>
            <person name="Yang D."/>
            <person name="Bader C.D."/>
            <person name="Teijaro C.N."/>
            <person name="Fluegel L."/>
            <person name="Davis C.M."/>
            <person name="Simpson J.R."/>
            <person name="Lauterbach L."/>
            <person name="Steele A.D."/>
            <person name="Gui C."/>
            <person name="Meng S."/>
            <person name="Li G."/>
            <person name="Viehrig K."/>
            <person name="Ye F."/>
            <person name="Su P."/>
            <person name="Kiefer A.F."/>
            <person name="Nichols A."/>
            <person name="Cepeda A.J."/>
            <person name="Yan W."/>
            <person name="Fan B."/>
            <person name="Jiang Y."/>
            <person name="Adhikari A."/>
            <person name="Zheng C.-J."/>
            <person name="Schuster L."/>
            <person name="Cowan T.M."/>
            <person name="Smanski M.J."/>
            <person name="Chevrette M.G."/>
            <person name="De Carvalho L.P.S."/>
            <person name="Shen B."/>
        </authorList>
    </citation>
    <scope>NUCLEOTIDE SEQUENCE [LARGE SCALE GENOMIC DNA]</scope>
    <source>
        <strain evidence="1 2">NPDC048274</strain>
    </source>
</reference>
<evidence type="ECO:0000313" key="1">
    <source>
        <dbReference type="EMBL" id="MEU9355108.1"/>
    </source>
</evidence>
<sequence>MIPLAWAATSRPVAAPPEETYGATGNARVRRTALNGRLEGTFDQAARRLAQGYRQVPSGRLVVLGEPGAGKTVLAAMLNLGLLAEREPGTPVPVLLTLSSWDPVSESLSDWITRTVATS</sequence>
<keyword evidence="2" id="KW-1185">Reference proteome</keyword>
<gene>
    <name evidence="1" type="ORF">AB0D65_29940</name>
</gene>
<comment type="caution">
    <text evidence="1">The sequence shown here is derived from an EMBL/GenBank/DDBJ whole genome shotgun (WGS) entry which is preliminary data.</text>
</comment>
<proteinExistence type="predicted"/>